<evidence type="ECO:0000256" key="2">
    <source>
        <dbReference type="ARBA" id="ARBA00022525"/>
    </source>
</evidence>
<dbReference type="SUPFAM" id="SSF50494">
    <property type="entry name" value="Trypsin-like serine proteases"/>
    <property type="match status" value="2"/>
</dbReference>
<dbReference type="InterPro" id="IPR009003">
    <property type="entry name" value="Peptidase_S1_PA"/>
</dbReference>
<dbReference type="InterPro" id="IPR001314">
    <property type="entry name" value="Peptidase_S1A"/>
</dbReference>
<reference evidence="11" key="1">
    <citation type="submission" date="2025-08" db="UniProtKB">
        <authorList>
            <consortium name="RefSeq"/>
        </authorList>
    </citation>
    <scope>IDENTIFICATION</scope>
    <source>
        <tissue evidence="11">Whole organism</tissue>
    </source>
</reference>
<proteinExistence type="inferred from homology"/>
<protein>
    <submittedName>
        <fullName evidence="11">Uncharacterized protein LOC113203189 isoform X2</fullName>
    </submittedName>
</protein>
<dbReference type="PROSITE" id="PS00134">
    <property type="entry name" value="TRYPSIN_HIS"/>
    <property type="match status" value="1"/>
</dbReference>
<dbReference type="Gene3D" id="2.40.10.10">
    <property type="entry name" value="Trypsin-like serine proteases"/>
    <property type="match status" value="3"/>
</dbReference>
<comment type="subcellular location">
    <subcellularLocation>
        <location evidence="1">Secreted</location>
    </subcellularLocation>
</comment>
<evidence type="ECO:0000256" key="8">
    <source>
        <dbReference type="SAM" id="MobiDB-lite"/>
    </source>
</evidence>
<evidence type="ECO:0000256" key="5">
    <source>
        <dbReference type="ARBA" id="ARBA00023180"/>
    </source>
</evidence>
<dbReference type="Proteomes" id="UP000504606">
    <property type="component" value="Unplaced"/>
</dbReference>
<feature type="domain" description="Peptidase S1" evidence="9">
    <location>
        <begin position="47"/>
        <end position="299"/>
    </location>
</feature>
<keyword evidence="10" id="KW-1185">Reference proteome</keyword>
<dbReference type="GO" id="GO:0005576">
    <property type="term" value="C:extracellular region"/>
    <property type="evidence" value="ECO:0007669"/>
    <property type="project" value="UniProtKB-SubCell"/>
</dbReference>
<keyword evidence="3" id="KW-0732">Signal</keyword>
<keyword evidence="7" id="KW-0720">Serine protease</keyword>
<evidence type="ECO:0000256" key="4">
    <source>
        <dbReference type="ARBA" id="ARBA00023157"/>
    </source>
</evidence>
<dbReference type="InterPro" id="IPR001254">
    <property type="entry name" value="Trypsin_dom"/>
</dbReference>
<dbReference type="InterPro" id="IPR033116">
    <property type="entry name" value="TRYPSIN_SER"/>
</dbReference>
<name>A0A9C6XA20_FRAOC</name>
<evidence type="ECO:0000313" key="11">
    <source>
        <dbReference type="RefSeq" id="XP_052131808.1"/>
    </source>
</evidence>
<dbReference type="Pfam" id="PF00089">
    <property type="entry name" value="Trypsin"/>
    <property type="match status" value="2"/>
</dbReference>
<evidence type="ECO:0000256" key="6">
    <source>
        <dbReference type="ARBA" id="ARBA00024195"/>
    </source>
</evidence>
<keyword evidence="7" id="KW-0645">Protease</keyword>
<dbReference type="PANTHER" id="PTHR24260">
    <property type="match status" value="1"/>
</dbReference>
<dbReference type="FunFam" id="2.40.10.10:FF:000028">
    <property type="entry name" value="Serine protease easter"/>
    <property type="match status" value="1"/>
</dbReference>
<dbReference type="GeneID" id="113203189"/>
<dbReference type="AlphaFoldDB" id="A0A9C6XA20"/>
<evidence type="ECO:0000256" key="3">
    <source>
        <dbReference type="ARBA" id="ARBA00022729"/>
    </source>
</evidence>
<evidence type="ECO:0000256" key="7">
    <source>
        <dbReference type="RuleBase" id="RU363034"/>
    </source>
</evidence>
<dbReference type="SMART" id="SM00020">
    <property type="entry name" value="Tryp_SPc"/>
    <property type="match status" value="2"/>
</dbReference>
<dbReference type="GO" id="GO:0004252">
    <property type="term" value="F:serine-type endopeptidase activity"/>
    <property type="evidence" value="ECO:0007669"/>
    <property type="project" value="InterPro"/>
</dbReference>
<evidence type="ECO:0000259" key="9">
    <source>
        <dbReference type="PROSITE" id="PS50240"/>
    </source>
</evidence>
<dbReference type="PROSITE" id="PS00135">
    <property type="entry name" value="TRYPSIN_SER"/>
    <property type="match status" value="1"/>
</dbReference>
<dbReference type="PROSITE" id="PS50240">
    <property type="entry name" value="TRYPSIN_DOM"/>
    <property type="match status" value="2"/>
</dbReference>
<keyword evidence="4" id="KW-1015">Disulfide bond</keyword>
<feature type="compositionally biased region" description="Basic and acidic residues" evidence="8">
    <location>
        <begin position="1"/>
        <end position="19"/>
    </location>
</feature>
<organism evidence="10 11">
    <name type="scientific">Frankliniella occidentalis</name>
    <name type="common">Western flower thrips</name>
    <name type="synonym">Euthrips occidentalis</name>
    <dbReference type="NCBI Taxonomy" id="133901"/>
    <lineage>
        <taxon>Eukaryota</taxon>
        <taxon>Metazoa</taxon>
        <taxon>Ecdysozoa</taxon>
        <taxon>Arthropoda</taxon>
        <taxon>Hexapoda</taxon>
        <taxon>Insecta</taxon>
        <taxon>Pterygota</taxon>
        <taxon>Neoptera</taxon>
        <taxon>Paraneoptera</taxon>
        <taxon>Thysanoptera</taxon>
        <taxon>Terebrantia</taxon>
        <taxon>Thripoidea</taxon>
        <taxon>Thripidae</taxon>
        <taxon>Frankliniella</taxon>
    </lineage>
</organism>
<dbReference type="InterPro" id="IPR043504">
    <property type="entry name" value="Peptidase_S1_PA_chymotrypsin"/>
</dbReference>
<evidence type="ECO:0000256" key="1">
    <source>
        <dbReference type="ARBA" id="ARBA00004613"/>
    </source>
</evidence>
<dbReference type="InterPro" id="IPR051333">
    <property type="entry name" value="CLIP_Serine_Protease"/>
</dbReference>
<dbReference type="PRINTS" id="PR00722">
    <property type="entry name" value="CHYMOTRYPSIN"/>
</dbReference>
<dbReference type="GO" id="GO:0006508">
    <property type="term" value="P:proteolysis"/>
    <property type="evidence" value="ECO:0007669"/>
    <property type="project" value="UniProtKB-KW"/>
</dbReference>
<keyword evidence="7" id="KW-0378">Hydrolase</keyword>
<dbReference type="PANTHER" id="PTHR24260:SF136">
    <property type="entry name" value="GH08193P-RELATED"/>
    <property type="match status" value="1"/>
</dbReference>
<dbReference type="CDD" id="cd00190">
    <property type="entry name" value="Tryp_SPc"/>
    <property type="match status" value="1"/>
</dbReference>
<feature type="domain" description="Peptidase S1" evidence="9">
    <location>
        <begin position="357"/>
        <end position="623"/>
    </location>
</feature>
<dbReference type="InterPro" id="IPR018114">
    <property type="entry name" value="TRYPSIN_HIS"/>
</dbReference>
<dbReference type="FunFam" id="2.40.10.10:FF:000054">
    <property type="entry name" value="Complement C1r subcomponent"/>
    <property type="match status" value="1"/>
</dbReference>
<keyword evidence="5" id="KW-0325">Glycoprotein</keyword>
<evidence type="ECO:0000313" key="10">
    <source>
        <dbReference type="Proteomes" id="UP000504606"/>
    </source>
</evidence>
<gene>
    <name evidence="11" type="primary">LOC113203189</name>
</gene>
<comment type="similarity">
    <text evidence="6">Belongs to the peptidase S1 family. CLIP subfamily.</text>
</comment>
<accession>A0A9C6XA20</accession>
<sequence>MTCEELSRVRTPDQNDRRPGALARRMCRKHQDDLCALPKEHFQAACPAFGVPVDILEFPHMALLGYGDRDDLQFACGGSLIAPDFILTAAHCARLSGQPASWALLGATNRTSREPKVNDTHQLIKVAEVIVHPEYVGNLKYHDIALLRLERPVRVKAEEVYPACLDTDVDLDNTGQEAVATGWGATGYLEDASQTLIRVNLTVRNLQYCRDNVDLQPEKLPRGLVDDTQMCAGGGEDNQDTCQGDSGGPLQMRANPKDTETCIYRIIGVVSFGPPCGLGKPGIYTRVAAYVPWIERIVWPTRSDGCVNNVRIKFDNREVRLPDSGPGTIARGVCRAYHVEFCPAYQSFMKHVKPDLTLDSACHHNHPSSYRHREWEVRNHGTVSFRYGDNLYNRQHSCAGALVSPSTVLTAGRCAALGCLPLTQVTMNSPSDCTDTGIADVDKIIVHPEYRRGRAYADLAVVTLTKSFDLRQFFPLCLNTLSDVALGPGLRASAAGYNIQGTWENMYYVLPNNTLTVRTPKKCSSALLSNDRLKRALPDGYSPSLLCAGGLCDNDTYSGDSGTPLTHLQYVLHAPSGEQYVDYVLGVASSLTYCTARDATGRRLPDLFADVAQHIAWVERTVWPDP</sequence>
<feature type="region of interest" description="Disordered" evidence="8">
    <location>
        <begin position="1"/>
        <end position="20"/>
    </location>
</feature>
<keyword evidence="2" id="KW-0964">Secreted</keyword>
<dbReference type="RefSeq" id="XP_052131808.1">
    <property type="nucleotide sequence ID" value="XM_052275848.1"/>
</dbReference>